<sequence length="46" mass="4963">MRNDNHWVKLAKKIPWEDIEEPYASSLSGTGQGALALSVGMPLGGH</sequence>
<evidence type="ECO:0000313" key="1">
    <source>
        <dbReference type="EMBL" id="SPD75181.1"/>
    </source>
</evidence>
<protein>
    <submittedName>
        <fullName evidence="1">Uncharacterized protein</fullName>
    </submittedName>
</protein>
<gene>
    <name evidence="1" type="ORF">PITCH_A470010</name>
</gene>
<name>A0A445N0Q9_9BACT</name>
<reference evidence="1" key="1">
    <citation type="submission" date="2018-01" db="EMBL/GenBank/DDBJ databases">
        <authorList>
            <person name="Regsiter A."/>
            <person name="William W."/>
        </authorList>
    </citation>
    <scope>NUCLEOTIDE SEQUENCE</scope>
    <source>
        <strain evidence="1">TRIP AH-1</strain>
    </source>
</reference>
<dbReference type="AlphaFoldDB" id="A0A445N0Q9"/>
<dbReference type="EMBL" id="OJIN01000189">
    <property type="protein sequence ID" value="SPD75181.1"/>
    <property type="molecule type" value="Genomic_DNA"/>
</dbReference>
<proteinExistence type="predicted"/>
<accession>A0A445N0Q9</accession>
<organism evidence="1">
    <name type="scientific">uncultured Desulfobacterium sp</name>
    <dbReference type="NCBI Taxonomy" id="201089"/>
    <lineage>
        <taxon>Bacteria</taxon>
        <taxon>Pseudomonadati</taxon>
        <taxon>Thermodesulfobacteriota</taxon>
        <taxon>Desulfobacteria</taxon>
        <taxon>Desulfobacterales</taxon>
        <taxon>Desulfobacteriaceae</taxon>
        <taxon>Desulfobacterium</taxon>
        <taxon>environmental samples</taxon>
    </lineage>
</organism>